<dbReference type="Proteomes" id="UP000516360">
    <property type="component" value="Chromosome"/>
</dbReference>
<name>A0A7G1H163_9BACT</name>
<evidence type="ECO:0000259" key="3">
    <source>
        <dbReference type="PROSITE" id="PS50234"/>
    </source>
</evidence>
<dbReference type="InterPro" id="IPR002035">
    <property type="entry name" value="VWF_A"/>
</dbReference>
<evidence type="ECO:0000313" key="5">
    <source>
        <dbReference type="Proteomes" id="UP000516360"/>
    </source>
</evidence>
<dbReference type="InterPro" id="IPR027417">
    <property type="entry name" value="P-loop_NTPase"/>
</dbReference>
<dbReference type="SUPFAM" id="SSF53300">
    <property type="entry name" value="vWA-like"/>
    <property type="match status" value="1"/>
</dbReference>
<feature type="compositionally biased region" description="Basic and acidic residues" evidence="2">
    <location>
        <begin position="273"/>
        <end position="306"/>
    </location>
</feature>
<dbReference type="Pfam" id="PF17863">
    <property type="entry name" value="AAA_lid_2"/>
    <property type="match status" value="1"/>
</dbReference>
<dbReference type="GO" id="GO:0016887">
    <property type="term" value="F:ATP hydrolysis activity"/>
    <property type="evidence" value="ECO:0007669"/>
    <property type="project" value="InterPro"/>
</dbReference>
<dbReference type="PROSITE" id="PS50234">
    <property type="entry name" value="VWFA"/>
    <property type="match status" value="1"/>
</dbReference>
<dbReference type="KEGG" id="dtp:JZK55_08740"/>
<dbReference type="PANTHER" id="PTHR35023">
    <property type="entry name" value="CHELATASE-RELATED"/>
    <property type="match status" value="1"/>
</dbReference>
<dbReference type="InterPro" id="IPR011704">
    <property type="entry name" value="ATPase_dyneun-rel_AAA"/>
</dbReference>
<evidence type="ECO:0000313" key="4">
    <source>
        <dbReference type="EMBL" id="BCB95952.1"/>
    </source>
</evidence>
<dbReference type="SMART" id="SM00382">
    <property type="entry name" value="AAA"/>
    <property type="match status" value="1"/>
</dbReference>
<dbReference type="CDD" id="cd01451">
    <property type="entry name" value="vWA_Magnesium_chelatase"/>
    <property type="match status" value="1"/>
</dbReference>
<dbReference type="InterPro" id="IPR041702">
    <property type="entry name" value="BchD/ChlD_VWA"/>
</dbReference>
<protein>
    <submittedName>
        <fullName evidence="4">Magnesium-chelatase subunit ChlD</fullName>
    </submittedName>
</protein>
<dbReference type="Gene3D" id="3.40.50.300">
    <property type="entry name" value="P-loop containing nucleotide triphosphate hydrolases"/>
    <property type="match status" value="1"/>
</dbReference>
<organism evidence="4 5">
    <name type="scientific">Dissulfurispira thermophila</name>
    <dbReference type="NCBI Taxonomy" id="2715679"/>
    <lineage>
        <taxon>Bacteria</taxon>
        <taxon>Pseudomonadati</taxon>
        <taxon>Nitrospirota</taxon>
        <taxon>Thermodesulfovibrionia</taxon>
        <taxon>Thermodesulfovibrionales</taxon>
        <taxon>Dissulfurispiraceae</taxon>
        <taxon>Dissulfurispira</taxon>
    </lineage>
</organism>
<proteinExistence type="inferred from homology"/>
<dbReference type="InterPro" id="IPR003593">
    <property type="entry name" value="AAA+_ATPase"/>
</dbReference>
<dbReference type="RefSeq" id="WP_203473414.1">
    <property type="nucleotide sequence ID" value="NZ_AP022873.1"/>
</dbReference>
<reference evidence="4 5" key="1">
    <citation type="submission" date="2020-03" db="EMBL/GenBank/DDBJ databases">
        <title>Complete genome sequences of two sulfur-disproportionating bacterial strains T55J and Mzg5.</title>
        <authorList>
            <person name="Umezawa K."/>
            <person name="Kojima H."/>
            <person name="Kato Y."/>
            <person name="Fukui M."/>
        </authorList>
    </citation>
    <scope>NUCLEOTIDE SEQUENCE [LARGE SCALE GENOMIC DNA]</scope>
    <source>
        <strain evidence="4 5">T55J</strain>
    </source>
</reference>
<sequence length="612" mass="69270">MNFSDFIGHDDAKLSLILNAIDPNCGGVIFVGERGTGKSTLARLLKNILPDDTPFVEMPLNVTEDALLGGIDIDATIRTGKRVIQKGLLSRANNGFFYIDDINLLPPHILSIILEVQNRGKVVIEREGFSIKESARFIILATMNPQEGLISPHMLDNFGMCAFFESLKDPAKRVSILKTQLGLAQSESDKGLLNKIGTARMNLEKIKVIKEIKEYIVKLCMDSNISGHRGEIFLFYAARAYAAYMGESSLKKEHVDTVLPLVFIHRQRVLEEKKQEQKEIDHQSREEKQEGNRDHEQGMEQQNKDNESEDESKFNTNMEQRESLPDEEIFDVGESFKTKRLLFKKDQKIRVATGRRTKTKVKGRSGRYVKSLMNSRIKDIAIDATIRAAAPFQRARMIQGNRGDSTIIIKDEDIRYKQREKRMGHLVIFVVDGSGSMGVQKRMVETKGAIKSLLMDCYQKRDRVSLIVFRKDKAEAILPPTSSVQLASKKLKEIPTGGKTPLGDGLLETYRLIKNVSIKEPETRFIVILISDGKANQNSTKLSVEEEIERISLSLTELPYVDFIVIDTEEKGKFLTTDYAKKIASYLKADYYTIKDLKVEDLTEIVKVAKKE</sequence>
<evidence type="ECO:0000256" key="2">
    <source>
        <dbReference type="SAM" id="MobiDB-lite"/>
    </source>
</evidence>
<dbReference type="SMART" id="SM00327">
    <property type="entry name" value="VWA"/>
    <property type="match status" value="1"/>
</dbReference>
<dbReference type="CDD" id="cd00009">
    <property type="entry name" value="AAA"/>
    <property type="match status" value="1"/>
</dbReference>
<comment type="similarity">
    <text evidence="1">Belongs to the Mg-chelatase subunits D/I family.</text>
</comment>
<dbReference type="AlphaFoldDB" id="A0A7G1H163"/>
<dbReference type="Gene3D" id="1.10.8.80">
    <property type="entry name" value="Magnesium chelatase subunit I, C-Terminal domain"/>
    <property type="match status" value="1"/>
</dbReference>
<dbReference type="PANTHER" id="PTHR35023:SF1">
    <property type="entry name" value="MG-PROTOPORPHYRIN IX CHELATASE"/>
    <property type="match status" value="1"/>
</dbReference>
<dbReference type="InterPro" id="IPR052989">
    <property type="entry name" value="Mg-chelatase_DI-like"/>
</dbReference>
<dbReference type="InterPro" id="IPR036465">
    <property type="entry name" value="vWFA_dom_sf"/>
</dbReference>
<dbReference type="Pfam" id="PF13519">
    <property type="entry name" value="VWA_2"/>
    <property type="match status" value="1"/>
</dbReference>
<accession>A0A7G1H163</accession>
<keyword evidence="5" id="KW-1185">Reference proteome</keyword>
<dbReference type="Pfam" id="PF07728">
    <property type="entry name" value="AAA_5"/>
    <property type="match status" value="1"/>
</dbReference>
<dbReference type="SUPFAM" id="SSF52540">
    <property type="entry name" value="P-loop containing nucleoside triphosphate hydrolases"/>
    <property type="match status" value="1"/>
</dbReference>
<feature type="region of interest" description="Disordered" evidence="2">
    <location>
        <begin position="273"/>
        <end position="329"/>
    </location>
</feature>
<dbReference type="Gene3D" id="3.40.50.410">
    <property type="entry name" value="von Willebrand factor, type A domain"/>
    <property type="match status" value="1"/>
</dbReference>
<gene>
    <name evidence="4" type="ORF">JZK55_08740</name>
</gene>
<dbReference type="EMBL" id="AP022873">
    <property type="protein sequence ID" value="BCB95952.1"/>
    <property type="molecule type" value="Genomic_DNA"/>
</dbReference>
<feature type="domain" description="VWFA" evidence="3">
    <location>
        <begin position="426"/>
        <end position="609"/>
    </location>
</feature>
<evidence type="ECO:0000256" key="1">
    <source>
        <dbReference type="ARBA" id="ARBA00005799"/>
    </source>
</evidence>
<dbReference type="InterPro" id="IPR041628">
    <property type="entry name" value="ChlI/MoxR_AAA_lid"/>
</dbReference>
<dbReference type="GO" id="GO:0005524">
    <property type="term" value="F:ATP binding"/>
    <property type="evidence" value="ECO:0007669"/>
    <property type="project" value="InterPro"/>
</dbReference>